<accession>A0A9X1XL41</accession>
<name>A0A9X1XL41_9VIBR</name>
<keyword evidence="3" id="KW-1185">Reference proteome</keyword>
<proteinExistence type="predicted"/>
<dbReference type="InterPro" id="IPR011330">
    <property type="entry name" value="Glyco_hydro/deAcase_b/a-brl"/>
</dbReference>
<dbReference type="NCBIfam" id="NF003816">
    <property type="entry name" value="PRK05406.1-5"/>
    <property type="match status" value="1"/>
</dbReference>
<dbReference type="GO" id="GO:0005975">
    <property type="term" value="P:carbohydrate metabolic process"/>
    <property type="evidence" value="ECO:0007669"/>
    <property type="project" value="InterPro"/>
</dbReference>
<dbReference type="PANTHER" id="PTHR30292:SF0">
    <property type="entry name" value="5-OXOPROLINASE SUBUNIT A"/>
    <property type="match status" value="1"/>
</dbReference>
<organism evidence="2 3">
    <name type="scientific">Vibrio amylolyticus</name>
    <dbReference type="NCBI Taxonomy" id="2847292"/>
    <lineage>
        <taxon>Bacteria</taxon>
        <taxon>Pseudomonadati</taxon>
        <taxon>Pseudomonadota</taxon>
        <taxon>Gammaproteobacteria</taxon>
        <taxon>Vibrionales</taxon>
        <taxon>Vibrionaceae</taxon>
        <taxon>Vibrio</taxon>
    </lineage>
</organism>
<evidence type="ECO:0000256" key="1">
    <source>
        <dbReference type="ARBA" id="ARBA00022741"/>
    </source>
</evidence>
<dbReference type="Gene3D" id="3.20.20.370">
    <property type="entry name" value="Glycoside hydrolase/deacetylase"/>
    <property type="match status" value="1"/>
</dbReference>
<keyword evidence="1" id="KW-0547">Nucleotide-binding</keyword>
<dbReference type="InterPro" id="IPR005501">
    <property type="entry name" value="LamB/YcsF/PxpA-like"/>
</dbReference>
<evidence type="ECO:0000313" key="3">
    <source>
        <dbReference type="Proteomes" id="UP001139559"/>
    </source>
</evidence>
<dbReference type="GO" id="GO:0005524">
    <property type="term" value="F:ATP binding"/>
    <property type="evidence" value="ECO:0007669"/>
    <property type="project" value="UniProtKB-KW"/>
</dbReference>
<dbReference type="RefSeq" id="WP_248008979.1">
    <property type="nucleotide sequence ID" value="NZ_JAJHVV010000006.1"/>
</dbReference>
<gene>
    <name evidence="2" type="ORF">KP803_11520</name>
</gene>
<dbReference type="NCBIfam" id="NF003814">
    <property type="entry name" value="PRK05406.1-3"/>
    <property type="match status" value="1"/>
</dbReference>
<reference evidence="2" key="1">
    <citation type="submission" date="2021-11" db="EMBL/GenBank/DDBJ databases">
        <title>Vibrio ZSDE26 sp. nov. and Vibrio ZSDZ34 sp. nov., isolated from coastal seawater in Qingdao.</title>
        <authorList>
            <person name="Zhang P."/>
        </authorList>
    </citation>
    <scope>NUCLEOTIDE SEQUENCE</scope>
    <source>
        <strain evidence="2">ZSDE26</strain>
    </source>
</reference>
<protein>
    <submittedName>
        <fullName evidence="2">LamB/YcsF family protein</fullName>
    </submittedName>
</protein>
<dbReference type="AlphaFoldDB" id="A0A9X1XL41"/>
<dbReference type="Pfam" id="PF03746">
    <property type="entry name" value="LamB_YcsF"/>
    <property type="match status" value="1"/>
</dbReference>
<sequence length="250" mass="27955">MGQTTITLNCDMGESYGAWKMGSDEKVMPYINMANIACGFHASDPEIMSQTIDLALKHHVKIGAHPSYPDIAGFGRRSMVFEPQQLSNLLIYQIGAIKALCESKNSELKYVKPHGALYNDMQTDHRIFEAVIDAVSCFRVPLMTLASQQDDEKLEIADRFDVPLLFEAFIDRAYLANGLLAPRTIEGSVLTHRDDILSQLKQIVDYQRVTTLDGFIIPIEADTICVHGDNDDSIQLIQEISTFLKGKSNR</sequence>
<dbReference type="Proteomes" id="UP001139559">
    <property type="component" value="Unassembled WGS sequence"/>
</dbReference>
<dbReference type="EMBL" id="JAJHVV010000006">
    <property type="protein sequence ID" value="MCK6263898.1"/>
    <property type="molecule type" value="Genomic_DNA"/>
</dbReference>
<evidence type="ECO:0000313" key="2">
    <source>
        <dbReference type="EMBL" id="MCK6263898.1"/>
    </source>
</evidence>
<dbReference type="CDD" id="cd10787">
    <property type="entry name" value="LamB_YcsF_like"/>
    <property type="match status" value="1"/>
</dbReference>
<dbReference type="SUPFAM" id="SSF88713">
    <property type="entry name" value="Glycoside hydrolase/deacetylase"/>
    <property type="match status" value="1"/>
</dbReference>
<dbReference type="PANTHER" id="PTHR30292">
    <property type="entry name" value="UNCHARACTERIZED PROTEIN YBGL-RELATED"/>
    <property type="match status" value="1"/>
</dbReference>
<comment type="caution">
    <text evidence="2">The sequence shown here is derived from an EMBL/GenBank/DDBJ whole genome shotgun (WGS) entry which is preliminary data.</text>
</comment>